<evidence type="ECO:0000259" key="4">
    <source>
        <dbReference type="SMART" id="SM00967"/>
    </source>
</evidence>
<keyword evidence="3" id="KW-0808">Transferase</keyword>
<dbReference type="PANTHER" id="PTHR43191">
    <property type="entry name" value="RRNA METHYLTRANSFERASE 3"/>
    <property type="match status" value="1"/>
</dbReference>
<dbReference type="Gene3D" id="3.30.1330.30">
    <property type="match status" value="1"/>
</dbReference>
<reference evidence="5" key="2">
    <citation type="journal article" date="2021" name="PeerJ">
        <title>Extensive microbial diversity within the chicken gut microbiome revealed by metagenomics and culture.</title>
        <authorList>
            <person name="Gilroy R."/>
            <person name="Ravi A."/>
            <person name="Getino M."/>
            <person name="Pursley I."/>
            <person name="Horton D.L."/>
            <person name="Alikhan N.F."/>
            <person name="Baker D."/>
            <person name="Gharbi K."/>
            <person name="Hall N."/>
            <person name="Watson M."/>
            <person name="Adriaenssens E.M."/>
            <person name="Foster-Nyarko E."/>
            <person name="Jarju S."/>
            <person name="Secka A."/>
            <person name="Antonio M."/>
            <person name="Oren A."/>
            <person name="Chaudhuri R.R."/>
            <person name="La Ragione R."/>
            <person name="Hildebrand F."/>
            <person name="Pallen M.J."/>
        </authorList>
    </citation>
    <scope>NUCLEOTIDE SEQUENCE</scope>
    <source>
        <strain evidence="5">4509</strain>
    </source>
</reference>
<protein>
    <submittedName>
        <fullName evidence="5">RNA methyltransferase</fullName>
    </submittedName>
</protein>
<comment type="similarity">
    <text evidence="1">Belongs to the class IV-like SAM-binding methyltransferase superfamily. RNA methyltransferase TrmH family.</text>
</comment>
<dbReference type="InterPro" id="IPR051259">
    <property type="entry name" value="rRNA_Methyltransferase"/>
</dbReference>
<dbReference type="CDD" id="cd18095">
    <property type="entry name" value="SpoU-like_rRNA-MTase"/>
    <property type="match status" value="1"/>
</dbReference>
<evidence type="ECO:0000256" key="3">
    <source>
        <dbReference type="ARBA" id="ARBA00022679"/>
    </source>
</evidence>
<dbReference type="Pfam" id="PF22435">
    <property type="entry name" value="MRM3-like_sub_bind"/>
    <property type="match status" value="1"/>
</dbReference>
<reference evidence="5" key="1">
    <citation type="submission" date="2020-10" db="EMBL/GenBank/DDBJ databases">
        <authorList>
            <person name="Gilroy R."/>
        </authorList>
    </citation>
    <scope>NUCLEOTIDE SEQUENCE</scope>
    <source>
        <strain evidence="5">4509</strain>
    </source>
</reference>
<evidence type="ECO:0000313" key="6">
    <source>
        <dbReference type="Proteomes" id="UP000824082"/>
    </source>
</evidence>
<dbReference type="InterPro" id="IPR029064">
    <property type="entry name" value="Ribosomal_eL30-like_sf"/>
</dbReference>
<keyword evidence="2 5" id="KW-0489">Methyltransferase</keyword>
<dbReference type="Proteomes" id="UP000824082">
    <property type="component" value="Unassembled WGS sequence"/>
</dbReference>
<feature type="domain" description="RNA 2-O ribose methyltransferase substrate binding" evidence="4">
    <location>
        <begin position="32"/>
        <end position="106"/>
    </location>
</feature>
<evidence type="ECO:0000256" key="1">
    <source>
        <dbReference type="ARBA" id="ARBA00007228"/>
    </source>
</evidence>
<gene>
    <name evidence="5" type="ORF">IAD19_03085</name>
</gene>
<dbReference type="EMBL" id="DVMX01000059">
    <property type="protein sequence ID" value="HIU41515.1"/>
    <property type="molecule type" value="Genomic_DNA"/>
</dbReference>
<dbReference type="SUPFAM" id="SSF55315">
    <property type="entry name" value="L30e-like"/>
    <property type="match status" value="1"/>
</dbReference>
<proteinExistence type="inferred from homology"/>
<dbReference type="GO" id="GO:0032259">
    <property type="term" value="P:methylation"/>
    <property type="evidence" value="ECO:0007669"/>
    <property type="project" value="UniProtKB-KW"/>
</dbReference>
<dbReference type="GO" id="GO:0003723">
    <property type="term" value="F:RNA binding"/>
    <property type="evidence" value="ECO:0007669"/>
    <property type="project" value="InterPro"/>
</dbReference>
<dbReference type="SUPFAM" id="SSF75217">
    <property type="entry name" value="alpha/beta knot"/>
    <property type="match status" value="1"/>
</dbReference>
<dbReference type="PANTHER" id="PTHR43191:SF2">
    <property type="entry name" value="RRNA METHYLTRANSFERASE 3, MITOCHONDRIAL"/>
    <property type="match status" value="1"/>
</dbReference>
<dbReference type="InterPro" id="IPR029028">
    <property type="entry name" value="Alpha/beta_knot_MTases"/>
</dbReference>
<dbReference type="GO" id="GO:0005737">
    <property type="term" value="C:cytoplasm"/>
    <property type="evidence" value="ECO:0007669"/>
    <property type="project" value="UniProtKB-ARBA"/>
</dbReference>
<sequence length="267" mass="28903">MNQITSKDNKGVKEYGKLAKSRSFREETGWFVLETVKLVQEALDSGVEILRLYATPVLAQAHPELVEKARAAGAECSLISPELEGKMTQTGNSRGCFAVCKRLDKLHHIDKIGKKGRFLFLNGLQDNGNVGTILRTAEALGADGVILSRDCCDLFALKTLRAAMGSAFRVSVYRSENPKEDLLALSRDFITCAAVVDQDACPVTQMKFGDSAVLVIGNEGNGLPEDIAGCCRVRVTIPMAGKAESLNAAMAAGILTWEMLRPPFLQP</sequence>
<organism evidence="5 6">
    <name type="scientific">Candidatus Egerieicola faecale</name>
    <dbReference type="NCBI Taxonomy" id="2840774"/>
    <lineage>
        <taxon>Bacteria</taxon>
        <taxon>Bacillati</taxon>
        <taxon>Bacillota</taxon>
        <taxon>Clostridia</taxon>
        <taxon>Eubacteriales</taxon>
        <taxon>Oscillospiraceae</taxon>
        <taxon>Oscillospiraceae incertae sedis</taxon>
        <taxon>Candidatus Egerieicola</taxon>
    </lineage>
</organism>
<dbReference type="AlphaFoldDB" id="A0A9D1LJ47"/>
<dbReference type="Pfam" id="PF00588">
    <property type="entry name" value="SpoU_methylase"/>
    <property type="match status" value="1"/>
</dbReference>
<comment type="caution">
    <text evidence="5">The sequence shown here is derived from an EMBL/GenBank/DDBJ whole genome shotgun (WGS) entry which is preliminary data.</text>
</comment>
<dbReference type="GO" id="GO:0006396">
    <property type="term" value="P:RNA processing"/>
    <property type="evidence" value="ECO:0007669"/>
    <property type="project" value="InterPro"/>
</dbReference>
<accession>A0A9D1LJ47</accession>
<name>A0A9D1LJ47_9FIRM</name>
<dbReference type="InterPro" id="IPR029026">
    <property type="entry name" value="tRNA_m1G_MTases_N"/>
</dbReference>
<dbReference type="Gene3D" id="3.40.1280.10">
    <property type="match status" value="1"/>
</dbReference>
<dbReference type="InterPro" id="IPR053888">
    <property type="entry name" value="MRM3-like_sub_bind"/>
</dbReference>
<dbReference type="InterPro" id="IPR001537">
    <property type="entry name" value="SpoU_MeTrfase"/>
</dbReference>
<dbReference type="InterPro" id="IPR013123">
    <property type="entry name" value="SpoU_subst-bd"/>
</dbReference>
<evidence type="ECO:0000313" key="5">
    <source>
        <dbReference type="EMBL" id="HIU41515.1"/>
    </source>
</evidence>
<dbReference type="GO" id="GO:0008173">
    <property type="term" value="F:RNA methyltransferase activity"/>
    <property type="evidence" value="ECO:0007669"/>
    <property type="project" value="InterPro"/>
</dbReference>
<evidence type="ECO:0000256" key="2">
    <source>
        <dbReference type="ARBA" id="ARBA00022603"/>
    </source>
</evidence>
<dbReference type="SMART" id="SM00967">
    <property type="entry name" value="SpoU_sub_bind"/>
    <property type="match status" value="1"/>
</dbReference>